<dbReference type="InterPro" id="IPR000182">
    <property type="entry name" value="GNAT_dom"/>
</dbReference>
<dbReference type="PANTHER" id="PTHR43334:SF1">
    <property type="entry name" value="3-HYDROXYPROPIONATE--COA LIGASE [ADP-FORMING]"/>
    <property type="match status" value="1"/>
</dbReference>
<dbReference type="Gene3D" id="3.40.630.30">
    <property type="match status" value="1"/>
</dbReference>
<dbReference type="PANTHER" id="PTHR43334">
    <property type="entry name" value="ACETATE--COA LIGASE [ADP-FORMING]"/>
    <property type="match status" value="1"/>
</dbReference>
<dbReference type="GO" id="GO:0006099">
    <property type="term" value="P:tricarboxylic acid cycle"/>
    <property type="evidence" value="ECO:0007669"/>
    <property type="project" value="UniProtKB-KW"/>
</dbReference>
<dbReference type="Gene3D" id="3.30.1490.20">
    <property type="entry name" value="ATP-grasp fold, A domain"/>
    <property type="match status" value="1"/>
</dbReference>
<name>E3I048_RHOVT</name>
<dbReference type="HOGENOM" id="CLU_007415_0_2_5"/>
<dbReference type="OrthoDB" id="9807426at2"/>
<reference evidence="10" key="1">
    <citation type="journal article" date="2011" name="J. Bacteriol.">
        <title>Genome sequences of eight morphologically diverse alphaproteobacteria.</title>
        <authorList>
            <consortium name="US DOE Joint Genome Institute"/>
            <person name="Brown P.J."/>
            <person name="Kysela D.T."/>
            <person name="Buechlein A."/>
            <person name="Hemmerich C."/>
            <person name="Brun Y.V."/>
        </authorList>
    </citation>
    <scope>NUCLEOTIDE SEQUENCE [LARGE SCALE GENOMIC DNA]</scope>
    <source>
        <strain evidence="10">ATCC 17100 / ATH 3.1.1 / DSM 162 / LMG 4299</strain>
    </source>
</reference>
<dbReference type="SUPFAM" id="SSF55729">
    <property type="entry name" value="Acyl-CoA N-acyltransferases (Nat)"/>
    <property type="match status" value="1"/>
</dbReference>
<dbReference type="FunFam" id="3.30.1490.20:FF:000020">
    <property type="entry name" value="Protein lysine acetyltransferase"/>
    <property type="match status" value="1"/>
</dbReference>
<dbReference type="EMBL" id="CP002292">
    <property type="protein sequence ID" value="ADP71083.1"/>
    <property type="molecule type" value="Genomic_DNA"/>
</dbReference>
<dbReference type="Pfam" id="PF13549">
    <property type="entry name" value="ATP-grasp_5"/>
    <property type="match status" value="1"/>
</dbReference>
<keyword evidence="1" id="KW-0816">Tricarboxylic acid cycle</keyword>
<dbReference type="STRING" id="648757.Rvan_1841"/>
<dbReference type="GO" id="GO:0016874">
    <property type="term" value="F:ligase activity"/>
    <property type="evidence" value="ECO:0007669"/>
    <property type="project" value="UniProtKB-KW"/>
</dbReference>
<accession>E3I048</accession>
<dbReference type="Pfam" id="PF00583">
    <property type="entry name" value="Acetyltransf_1"/>
    <property type="match status" value="1"/>
</dbReference>
<feature type="domain" description="N-acetyltransferase" evidence="8">
    <location>
        <begin position="727"/>
        <end position="885"/>
    </location>
</feature>
<proteinExistence type="inferred from homology"/>
<dbReference type="Gene3D" id="3.30.470.20">
    <property type="entry name" value="ATP-grasp fold, B domain"/>
    <property type="match status" value="1"/>
</dbReference>
<dbReference type="eggNOG" id="COG0045">
    <property type="taxonomic scope" value="Bacteria"/>
</dbReference>
<keyword evidence="2" id="KW-0436">Ligase</keyword>
<evidence type="ECO:0000313" key="10">
    <source>
        <dbReference type="Proteomes" id="UP000001399"/>
    </source>
</evidence>
<dbReference type="Proteomes" id="UP000001399">
    <property type="component" value="Chromosome"/>
</dbReference>
<dbReference type="SUPFAM" id="SSF52210">
    <property type="entry name" value="Succinyl-CoA synthetase domains"/>
    <property type="match status" value="2"/>
</dbReference>
<gene>
    <name evidence="9" type="ordered locus">Rvan_1841</name>
</gene>
<dbReference type="Pfam" id="PF13607">
    <property type="entry name" value="Succ_CoA_lig"/>
    <property type="match status" value="1"/>
</dbReference>
<dbReference type="InterPro" id="IPR051538">
    <property type="entry name" value="Acyl-CoA_Synth/Transferase"/>
</dbReference>
<evidence type="ECO:0000256" key="6">
    <source>
        <dbReference type="PROSITE-ProRule" id="PRU00409"/>
    </source>
</evidence>
<keyword evidence="4 6" id="KW-0067">ATP-binding</keyword>
<keyword evidence="10" id="KW-1185">Reference proteome</keyword>
<sequence length="887" mass="95217">MSIQNLQYFFAPKSIAVIGASERPRSVGNIVMRNLLDGRFAGPILPVNPRREAVAGVLTYKTVADLPLCPELAVICTPGPAVPGVIEDLGKRGTRAAIVAADMSDPDALLAAARRYDLRLLGGASLGVCVPKANLYANFAHMQAHPGRVAFVSQSGALCAAALDWAKPRGIGFSCVVSLGDAVEIDFADMMDYLSKDEETKAILLHIETIRERRGFVSAARAAARNKPVLILKGGNRSTNHPIGQFLSETLASPDGAFDATVRRAGALRVYSIDELFSAVETLSRTKQVRGERLAILSNAGGAAIMAIDEINTAERGSIADLSEKTLSQLAKVLPRGRRPANPVDLGAGASADDYTAALKVLSEALEVDGILIIHAPNAMTDSSEIARAVVEAQKRYRSGVLACWLGGETASAALALFAEAGLCSYNSIGAAVGGFGHIVQHRRNLAMLMETPPADLANFAPDRVTARAIVENGLSRPDGVLSEPDSRRLLASYGIPTLESILVGTADEAAAVAERIGYPVALTLSSPDLPRKWDAGAVALNLENADAVRSAAEGIMRRVRDVAPEVRIEGFALQRMVVWPHSRQLMMGISCDPLFGPVLVFGEGGRAVELVRDHTVALPPLNLPLARQMIDRTRISRRFEAHGLRPEANRDAIAQALVRLSALLVDNPEITACDINPLFANHQGVVAVDARIQLVAPDDTDRRRFSILPYPSGLEEATTLHDGSEILLRPIRPEDEPAHADLIGRTSPQDLRYRFFGSTQKLQHHQLARMTQIDYDREMAFIASTTGTDGHASTLGVVRTVTDPDNKRAELAILVRSDLKGTGLGSILMDRIIRYHRKRQTEAIGAQVLAGNEPMLRLGGKFGFEAVTGADPDLVECTLRVNPETA</sequence>
<dbReference type="Pfam" id="PF13380">
    <property type="entry name" value="CoA_binding_2"/>
    <property type="match status" value="1"/>
</dbReference>
<evidence type="ECO:0000256" key="5">
    <source>
        <dbReference type="ARBA" id="ARBA00060888"/>
    </source>
</evidence>
<dbReference type="AlphaFoldDB" id="E3I048"/>
<evidence type="ECO:0000313" key="9">
    <source>
        <dbReference type="EMBL" id="ADP71083.1"/>
    </source>
</evidence>
<dbReference type="eggNOG" id="COG1670">
    <property type="taxonomic scope" value="Bacteria"/>
</dbReference>
<comment type="similarity">
    <text evidence="5">In the N-terminal section; belongs to the acetate CoA ligase alpha subunit family.</text>
</comment>
<dbReference type="GO" id="GO:0016747">
    <property type="term" value="F:acyltransferase activity, transferring groups other than amino-acyl groups"/>
    <property type="evidence" value="ECO:0007669"/>
    <property type="project" value="InterPro"/>
</dbReference>
<dbReference type="SUPFAM" id="SSF56059">
    <property type="entry name" value="Glutathione synthetase ATP-binding domain-like"/>
    <property type="match status" value="1"/>
</dbReference>
<dbReference type="InterPro" id="IPR036291">
    <property type="entry name" value="NAD(P)-bd_dom_sf"/>
</dbReference>
<dbReference type="InterPro" id="IPR011761">
    <property type="entry name" value="ATP-grasp"/>
</dbReference>
<dbReference type="eggNOG" id="COG1042">
    <property type="taxonomic scope" value="Bacteria"/>
</dbReference>
<keyword evidence="3 6" id="KW-0547">Nucleotide-binding</keyword>
<dbReference type="Gene3D" id="3.40.50.261">
    <property type="entry name" value="Succinyl-CoA synthetase domains"/>
    <property type="match status" value="2"/>
</dbReference>
<dbReference type="SMART" id="SM00881">
    <property type="entry name" value="CoA_binding"/>
    <property type="match status" value="1"/>
</dbReference>
<protein>
    <submittedName>
        <fullName evidence="9">CoA-binding domain protein</fullName>
    </submittedName>
</protein>
<evidence type="ECO:0000256" key="1">
    <source>
        <dbReference type="ARBA" id="ARBA00022532"/>
    </source>
</evidence>
<dbReference type="GO" id="GO:0046872">
    <property type="term" value="F:metal ion binding"/>
    <property type="evidence" value="ECO:0007669"/>
    <property type="project" value="InterPro"/>
</dbReference>
<dbReference type="PROSITE" id="PS50975">
    <property type="entry name" value="ATP_GRASP"/>
    <property type="match status" value="1"/>
</dbReference>
<feature type="domain" description="ATP-grasp" evidence="7">
    <location>
        <begin position="488"/>
        <end position="523"/>
    </location>
</feature>
<dbReference type="InterPro" id="IPR016181">
    <property type="entry name" value="Acyl_CoA_acyltransferase"/>
</dbReference>
<dbReference type="InterPro" id="IPR016102">
    <property type="entry name" value="Succinyl-CoA_synth-like"/>
</dbReference>
<dbReference type="SUPFAM" id="SSF51735">
    <property type="entry name" value="NAD(P)-binding Rossmann-fold domains"/>
    <property type="match status" value="1"/>
</dbReference>
<evidence type="ECO:0000256" key="3">
    <source>
        <dbReference type="ARBA" id="ARBA00022741"/>
    </source>
</evidence>
<dbReference type="KEGG" id="rva:Rvan_1841"/>
<evidence type="ECO:0000256" key="2">
    <source>
        <dbReference type="ARBA" id="ARBA00022598"/>
    </source>
</evidence>
<dbReference type="InterPro" id="IPR032875">
    <property type="entry name" value="Succ_CoA_lig_flav_dom"/>
</dbReference>
<dbReference type="Gene3D" id="3.40.50.720">
    <property type="entry name" value="NAD(P)-binding Rossmann-like Domain"/>
    <property type="match status" value="1"/>
</dbReference>
<evidence type="ECO:0000256" key="4">
    <source>
        <dbReference type="ARBA" id="ARBA00022840"/>
    </source>
</evidence>
<dbReference type="PROSITE" id="PS51186">
    <property type="entry name" value="GNAT"/>
    <property type="match status" value="1"/>
</dbReference>
<organism evidence="9 10">
    <name type="scientific">Rhodomicrobium vannielii (strain ATCC 17100 / DSM 162 / LMG 4299 / NCIMB 10020 / ATH 3.1.1)</name>
    <dbReference type="NCBI Taxonomy" id="648757"/>
    <lineage>
        <taxon>Bacteria</taxon>
        <taxon>Pseudomonadati</taxon>
        <taxon>Pseudomonadota</taxon>
        <taxon>Alphaproteobacteria</taxon>
        <taxon>Hyphomicrobiales</taxon>
        <taxon>Hyphomicrobiaceae</taxon>
        <taxon>Rhodomicrobium</taxon>
    </lineage>
</organism>
<evidence type="ECO:0000259" key="8">
    <source>
        <dbReference type="PROSITE" id="PS51186"/>
    </source>
</evidence>
<dbReference type="InterPro" id="IPR013815">
    <property type="entry name" value="ATP_grasp_subdomain_1"/>
</dbReference>
<dbReference type="InterPro" id="IPR003781">
    <property type="entry name" value="CoA-bd"/>
</dbReference>
<dbReference type="GO" id="GO:0005524">
    <property type="term" value="F:ATP binding"/>
    <property type="evidence" value="ECO:0007669"/>
    <property type="project" value="UniProtKB-UniRule"/>
</dbReference>
<evidence type="ECO:0000259" key="7">
    <source>
        <dbReference type="PROSITE" id="PS50975"/>
    </source>
</evidence>
<dbReference type="RefSeq" id="WP_013419473.1">
    <property type="nucleotide sequence ID" value="NC_014664.1"/>
</dbReference>